<dbReference type="AlphaFoldDB" id="A0A142KIN4"/>
<feature type="transmembrane region" description="Helical" evidence="7">
    <location>
        <begin position="6"/>
        <end position="24"/>
    </location>
</feature>
<keyword evidence="6 7" id="KW-0472">Membrane</keyword>
<proteinExistence type="inferred from homology"/>
<comment type="similarity">
    <text evidence="2">Belongs to the MgtC/SapB family.</text>
</comment>
<evidence type="ECO:0000256" key="3">
    <source>
        <dbReference type="ARBA" id="ARBA00022475"/>
    </source>
</evidence>
<dbReference type="EMBL" id="CP014352">
    <property type="protein sequence ID" value="AMS05972.1"/>
    <property type="molecule type" value="Genomic_DNA"/>
</dbReference>
<accession>A0A142KIN4</accession>
<evidence type="ECO:0000313" key="12">
    <source>
        <dbReference type="Proteomes" id="UP000178666"/>
    </source>
</evidence>
<protein>
    <submittedName>
        <fullName evidence="9">MgtC/SapB transporter</fullName>
    </submittedName>
</protein>
<dbReference type="KEGG" id="aaci:ASQ49_03530"/>
<sequence>MVGQGYLQVGELLLAFALTALVGLERTIRGKGAGMRTQAIVGVASALFLIISKYGFFDVLGPNVTLDPSRMAAQIVSGVGFLGAGLIITQHSRVRGLTTAASVWESAAIGSAAGAGLWLLALVVTGLHFVITFGFNWVQQYLPDQGRYLSYVDVSYRDGQGLLRDVLSAITRAGWAVQRSQPRPPEAGQARLVLELEGPSDTGELVANLSAMDGVSSVEVITDQERD</sequence>
<keyword evidence="5 7" id="KW-1133">Transmembrane helix</keyword>
<feature type="transmembrane region" description="Helical" evidence="7">
    <location>
        <begin position="71"/>
        <end position="89"/>
    </location>
</feature>
<feature type="domain" description="ACT" evidence="8">
    <location>
        <begin position="151"/>
        <end position="223"/>
    </location>
</feature>
<evidence type="ECO:0000313" key="10">
    <source>
        <dbReference type="EMBL" id="AOZ47435.1"/>
    </source>
</evidence>
<dbReference type="Proteomes" id="UP000178666">
    <property type="component" value="Chromosome"/>
</dbReference>
<dbReference type="InterPro" id="IPR002912">
    <property type="entry name" value="ACT_dom"/>
</dbReference>
<dbReference type="GO" id="GO:0005886">
    <property type="term" value="C:plasma membrane"/>
    <property type="evidence" value="ECO:0007669"/>
    <property type="project" value="UniProtKB-SubCell"/>
</dbReference>
<dbReference type="Proteomes" id="UP000075221">
    <property type="component" value="Chromosome"/>
</dbReference>
<keyword evidence="4 7" id="KW-0812">Transmembrane</keyword>
<dbReference type="PANTHER" id="PTHR33778:SF1">
    <property type="entry name" value="MAGNESIUM TRANSPORTER YHID-RELATED"/>
    <property type="match status" value="1"/>
</dbReference>
<evidence type="ECO:0000256" key="5">
    <source>
        <dbReference type="ARBA" id="ARBA00022989"/>
    </source>
</evidence>
<evidence type="ECO:0000313" key="11">
    <source>
        <dbReference type="Proteomes" id="UP000075221"/>
    </source>
</evidence>
<evidence type="ECO:0000256" key="2">
    <source>
        <dbReference type="ARBA" id="ARBA00009298"/>
    </source>
</evidence>
<name>A0A142KIN4_9ACTN</name>
<feature type="transmembrane region" description="Helical" evidence="7">
    <location>
        <begin position="36"/>
        <end position="56"/>
    </location>
</feature>
<dbReference type="PROSITE" id="PS51671">
    <property type="entry name" value="ACT"/>
    <property type="match status" value="1"/>
</dbReference>
<dbReference type="RefSeq" id="WP_028700827.1">
    <property type="nucleotide sequence ID" value="NZ_CP013126.1"/>
</dbReference>
<dbReference type="GeneID" id="88084118"/>
<dbReference type="PANTHER" id="PTHR33778">
    <property type="entry name" value="PROTEIN MGTC"/>
    <property type="match status" value="1"/>
</dbReference>
<reference evidence="10 12" key="1">
    <citation type="journal article" date="2016" name="Plant Dis.">
        <title>Improved production of propionic acid using genome shuffling.</title>
        <authorList>
            <person name="Luna-Flores C.H."/>
            <person name="Palfreyman R.W."/>
            <person name="Kromer J.O."/>
            <person name="Nielsen L.K."/>
            <person name="Marcellin E."/>
        </authorList>
    </citation>
    <scope>NUCLEOTIDE SEQUENCE [LARGE SCALE GENOMIC DNA]</scope>
    <source>
        <strain evidence="10 12">F3E8</strain>
    </source>
</reference>
<evidence type="ECO:0000256" key="6">
    <source>
        <dbReference type="ARBA" id="ARBA00023136"/>
    </source>
</evidence>
<feature type="transmembrane region" description="Helical" evidence="7">
    <location>
        <begin position="117"/>
        <end position="138"/>
    </location>
</feature>
<keyword evidence="12" id="KW-1185">Reference proteome</keyword>
<organism evidence="9 11">
    <name type="scientific">Acidipropionibacterium acidipropionici</name>
    <dbReference type="NCBI Taxonomy" id="1748"/>
    <lineage>
        <taxon>Bacteria</taxon>
        <taxon>Bacillati</taxon>
        <taxon>Actinomycetota</taxon>
        <taxon>Actinomycetes</taxon>
        <taxon>Propionibacteriales</taxon>
        <taxon>Propionibacteriaceae</taxon>
        <taxon>Acidipropionibacterium</taxon>
    </lineage>
</organism>
<evidence type="ECO:0000256" key="4">
    <source>
        <dbReference type="ARBA" id="ARBA00022692"/>
    </source>
</evidence>
<evidence type="ECO:0000313" key="9">
    <source>
        <dbReference type="EMBL" id="AMS05972.1"/>
    </source>
</evidence>
<evidence type="ECO:0000256" key="7">
    <source>
        <dbReference type="SAM" id="Phobius"/>
    </source>
</evidence>
<evidence type="ECO:0000256" key="1">
    <source>
        <dbReference type="ARBA" id="ARBA00004651"/>
    </source>
</evidence>
<reference evidence="9 11" key="2">
    <citation type="submission" date="2016-02" db="EMBL/GenBank/DDBJ databases">
        <title>Complete Genome Sequence of Propionibacterium acidipropionici ATCC 55737.</title>
        <authorList>
            <person name="Luna Flores C.H."/>
            <person name="Nielsen L.K."/>
            <person name="Marcellin E."/>
        </authorList>
    </citation>
    <scope>NUCLEOTIDE SEQUENCE [LARGE SCALE GENOMIC DNA]</scope>
    <source>
        <strain evidence="9 11">ATCC 55737</strain>
    </source>
</reference>
<dbReference type="PRINTS" id="PR01837">
    <property type="entry name" value="MGTCSAPBPROT"/>
</dbReference>
<dbReference type="OrthoDB" id="9811198at2"/>
<comment type="subcellular location">
    <subcellularLocation>
        <location evidence="1">Cell membrane</location>
        <topology evidence="1">Multi-pass membrane protein</topology>
    </subcellularLocation>
</comment>
<dbReference type="EMBL" id="CP015970">
    <property type="protein sequence ID" value="AOZ47435.1"/>
    <property type="molecule type" value="Genomic_DNA"/>
</dbReference>
<gene>
    <name evidence="10" type="ORF">A8L58_12985</name>
    <name evidence="9" type="ORF">AXH35_11535</name>
</gene>
<dbReference type="InterPro" id="IPR003416">
    <property type="entry name" value="MgtC/SapB/SrpB/YhiD_fam"/>
</dbReference>
<keyword evidence="3" id="KW-1003">Cell membrane</keyword>
<dbReference type="InterPro" id="IPR049177">
    <property type="entry name" value="MgtC_SapB_SrpB_YhiD_N"/>
</dbReference>
<evidence type="ECO:0000259" key="8">
    <source>
        <dbReference type="PROSITE" id="PS51671"/>
    </source>
</evidence>
<dbReference type="Pfam" id="PF02308">
    <property type="entry name" value="MgtC"/>
    <property type="match status" value="1"/>
</dbReference>